<reference evidence="11 12" key="1">
    <citation type="journal article" date="2018" name="Mol. Biol. Evol.">
        <title>Broad Genomic Sampling Reveals a Smut Pathogenic Ancestry of the Fungal Clade Ustilaginomycotina.</title>
        <authorList>
            <person name="Kijpornyongpan T."/>
            <person name="Mondo S.J."/>
            <person name="Barry K."/>
            <person name="Sandor L."/>
            <person name="Lee J."/>
            <person name="Lipzen A."/>
            <person name="Pangilinan J."/>
            <person name="LaButti K."/>
            <person name="Hainaut M."/>
            <person name="Henrissat B."/>
            <person name="Grigoriev I.V."/>
            <person name="Spatafora J.W."/>
            <person name="Aime M.C."/>
        </authorList>
    </citation>
    <scope>NUCLEOTIDE SEQUENCE [LARGE SCALE GENOMIC DNA]</scope>
    <source>
        <strain evidence="11 12">MCA 4718</strain>
    </source>
</reference>
<keyword evidence="5 9" id="KW-0547">Nucleotide-binding</keyword>
<keyword evidence="2 9" id="KW-0004">4Fe-4S</keyword>
<feature type="region of interest" description="Disordered" evidence="10">
    <location>
        <begin position="267"/>
        <end position="294"/>
    </location>
</feature>
<evidence type="ECO:0000313" key="12">
    <source>
        <dbReference type="Proteomes" id="UP000245942"/>
    </source>
</evidence>
<dbReference type="GO" id="GO:0051539">
    <property type="term" value="F:4 iron, 4 sulfur cluster binding"/>
    <property type="evidence" value="ECO:0007669"/>
    <property type="project" value="UniProtKB-UniRule"/>
</dbReference>
<dbReference type="GO" id="GO:0016226">
    <property type="term" value="P:iron-sulfur cluster assembly"/>
    <property type="evidence" value="ECO:0007669"/>
    <property type="project" value="UniProtKB-UniRule"/>
</dbReference>
<dbReference type="AlphaFoldDB" id="A0A316U3V8"/>
<dbReference type="STRING" id="1684307.A0A316U3V8"/>
<feature type="compositionally biased region" description="Basic and acidic residues" evidence="10">
    <location>
        <begin position="267"/>
        <end position="286"/>
    </location>
</feature>
<keyword evidence="8 9" id="KW-0411">Iron-sulfur</keyword>
<evidence type="ECO:0000256" key="10">
    <source>
        <dbReference type="SAM" id="MobiDB-lite"/>
    </source>
</evidence>
<comment type="function">
    <text evidence="9">Component of the cytosolic iron-sulfur (Fe/S) protein assembly (CIA) machinery. Required for maturation of extramitochondrial Fe-S proteins. The NBP35-CFD1 heterotetramer forms a Fe-S scaffold complex, mediating the de novo assembly of an Fe-S cluster and its transfer to target apoproteins.</text>
</comment>
<dbReference type="HAMAP" id="MF_02040">
    <property type="entry name" value="Mrp_NBP35"/>
    <property type="match status" value="1"/>
</dbReference>
<evidence type="ECO:0000256" key="6">
    <source>
        <dbReference type="ARBA" id="ARBA00022840"/>
    </source>
</evidence>
<proteinExistence type="inferred from homology"/>
<comment type="subcellular location">
    <subcellularLocation>
        <location evidence="1 9">Cytoplasm</location>
    </subcellularLocation>
</comment>
<keyword evidence="11" id="KW-0378">Hydrolase</keyword>
<keyword evidence="6 9" id="KW-0067">ATP-binding</keyword>
<evidence type="ECO:0000256" key="1">
    <source>
        <dbReference type="ARBA" id="ARBA00004496"/>
    </source>
</evidence>
<evidence type="ECO:0000256" key="3">
    <source>
        <dbReference type="ARBA" id="ARBA00022490"/>
    </source>
</evidence>
<evidence type="ECO:0000256" key="2">
    <source>
        <dbReference type="ARBA" id="ARBA00022485"/>
    </source>
</evidence>
<comment type="similarity">
    <text evidence="9">Belongs to the Mrp/NBP35 ATP-binding proteins family. NUBP2/CFD1 subfamily.</text>
</comment>
<evidence type="ECO:0000256" key="4">
    <source>
        <dbReference type="ARBA" id="ARBA00022723"/>
    </source>
</evidence>
<evidence type="ECO:0000256" key="7">
    <source>
        <dbReference type="ARBA" id="ARBA00023004"/>
    </source>
</evidence>
<keyword evidence="7 9" id="KW-0408">Iron</keyword>
<feature type="binding site" evidence="9">
    <location>
        <position position="217"/>
    </location>
    <ligand>
        <name>[4Fe-4S] cluster</name>
        <dbReference type="ChEBI" id="CHEBI:49883"/>
        <note>ligand shared between dimeric partners</note>
    </ligand>
</feature>
<dbReference type="Proteomes" id="UP000245942">
    <property type="component" value="Unassembled WGS sequence"/>
</dbReference>
<dbReference type="InterPro" id="IPR027417">
    <property type="entry name" value="P-loop_NTPase"/>
</dbReference>
<protein>
    <submittedName>
        <fullName evidence="11">P-loop containing nucleoside triphosphate hydrolase protein</fullName>
    </submittedName>
</protein>
<feature type="binding site" evidence="9">
    <location>
        <begin position="30"/>
        <end position="37"/>
    </location>
    <ligand>
        <name>ATP</name>
        <dbReference type="ChEBI" id="CHEBI:30616"/>
    </ligand>
</feature>
<feature type="binding site" evidence="9">
    <location>
        <position position="220"/>
    </location>
    <ligand>
        <name>[4Fe-4S] cluster</name>
        <dbReference type="ChEBI" id="CHEBI:49883"/>
        <note>ligand shared between dimeric partners</note>
    </ligand>
</feature>
<dbReference type="OrthoDB" id="1741334at2759"/>
<dbReference type="PANTHER" id="PTHR23264">
    <property type="entry name" value="NUCLEOTIDE-BINDING PROTEIN NBP35 YEAST -RELATED"/>
    <property type="match status" value="1"/>
</dbReference>
<accession>A0A316U3V8</accession>
<evidence type="ECO:0000256" key="8">
    <source>
        <dbReference type="ARBA" id="ARBA00023014"/>
    </source>
</evidence>
<dbReference type="Pfam" id="PF10609">
    <property type="entry name" value="ParA"/>
    <property type="match status" value="1"/>
</dbReference>
<evidence type="ECO:0000256" key="5">
    <source>
        <dbReference type="ARBA" id="ARBA00022741"/>
    </source>
</evidence>
<dbReference type="RefSeq" id="XP_025347136.1">
    <property type="nucleotide sequence ID" value="XM_025492733.1"/>
</dbReference>
<dbReference type="PANTHER" id="PTHR23264:SF19">
    <property type="entry name" value="CYTOSOLIC FE-S CLUSTER ASSEMBLY FACTOR NUBP2"/>
    <property type="match status" value="1"/>
</dbReference>
<dbReference type="GO" id="GO:0046872">
    <property type="term" value="F:metal ion binding"/>
    <property type="evidence" value="ECO:0007669"/>
    <property type="project" value="UniProtKB-KW"/>
</dbReference>
<dbReference type="GO" id="GO:0005524">
    <property type="term" value="F:ATP binding"/>
    <property type="evidence" value="ECO:0007669"/>
    <property type="project" value="UniProtKB-KW"/>
</dbReference>
<dbReference type="GO" id="GO:0016787">
    <property type="term" value="F:hydrolase activity"/>
    <property type="evidence" value="ECO:0007669"/>
    <property type="project" value="UniProtKB-KW"/>
</dbReference>
<dbReference type="GO" id="GO:0005829">
    <property type="term" value="C:cytosol"/>
    <property type="evidence" value="ECO:0007669"/>
    <property type="project" value="TreeGrafter"/>
</dbReference>
<evidence type="ECO:0000256" key="9">
    <source>
        <dbReference type="HAMAP-Rule" id="MF_03039"/>
    </source>
</evidence>
<dbReference type="InterPro" id="IPR028600">
    <property type="entry name" value="NUBP2/Cfd1_eukaryotes"/>
</dbReference>
<dbReference type="EMBL" id="KZ819329">
    <property type="protein sequence ID" value="PWN19976.1"/>
    <property type="molecule type" value="Genomic_DNA"/>
</dbReference>
<sequence length="385" mass="41150">MSASQQGPDPKIVRRLGNGRVKNIIIVLSGKGGVGKSSVAAQLALSISETGMPPSATSSSTSTALPKVGILDVDLTGPSIPRMLGLDGQQILQSSDGWVPVYADREQRLAVMSVGFLLKSRNESVVWRGPKKNAMIKQFLGDVRWGELDYLIIDTPPGTSDEHISLLEYLRPFSPTAVLVTTPQAVSLADNLRSLDFTRKVGLPLVGLIENMSGYVCPHCEECTNVWGRGGGEALAAREGLKFLGRIPIDPGLVRVLDDAKEEAIKRAKEGAPARGDDGKETDQRPARQASVAAMEVDVDVTQPLPPTPAPTSAAAPADEETRAILAQTTTPAGTMLSRTLLQRYRDSKTFPVFAKIAAQVLQGVAEHSRRIAEEGDSGVGMRRE</sequence>
<dbReference type="Gene3D" id="3.40.50.300">
    <property type="entry name" value="P-loop containing nucleotide triphosphate hydrolases"/>
    <property type="match status" value="1"/>
</dbReference>
<keyword evidence="3 9" id="KW-0963">Cytoplasm</keyword>
<dbReference type="InterPro" id="IPR019591">
    <property type="entry name" value="Mrp/NBP35_ATP-bd"/>
</dbReference>
<dbReference type="SUPFAM" id="SSF52540">
    <property type="entry name" value="P-loop containing nucleoside triphosphate hydrolases"/>
    <property type="match status" value="1"/>
</dbReference>
<organism evidence="11 12">
    <name type="scientific">Pseudomicrostroma glucosiphilum</name>
    <dbReference type="NCBI Taxonomy" id="1684307"/>
    <lineage>
        <taxon>Eukaryota</taxon>
        <taxon>Fungi</taxon>
        <taxon>Dikarya</taxon>
        <taxon>Basidiomycota</taxon>
        <taxon>Ustilaginomycotina</taxon>
        <taxon>Exobasidiomycetes</taxon>
        <taxon>Microstromatales</taxon>
        <taxon>Microstromatales incertae sedis</taxon>
        <taxon>Pseudomicrostroma</taxon>
    </lineage>
</organism>
<dbReference type="GO" id="GO:0140663">
    <property type="term" value="F:ATP-dependent FeS chaperone activity"/>
    <property type="evidence" value="ECO:0007669"/>
    <property type="project" value="InterPro"/>
</dbReference>
<dbReference type="InterPro" id="IPR000808">
    <property type="entry name" value="Mrp-like_CS"/>
</dbReference>
<keyword evidence="4 9" id="KW-0479">Metal-binding</keyword>
<dbReference type="GeneID" id="37014467"/>
<dbReference type="CDD" id="cd02037">
    <property type="entry name" value="Mrp_NBP35"/>
    <property type="match status" value="1"/>
</dbReference>
<dbReference type="InterPro" id="IPR033756">
    <property type="entry name" value="YlxH/NBP35"/>
</dbReference>
<name>A0A316U3V8_9BASI</name>
<dbReference type="HAMAP" id="MF_03039">
    <property type="entry name" value="NUBP2"/>
    <property type="match status" value="1"/>
</dbReference>
<dbReference type="PROSITE" id="PS01215">
    <property type="entry name" value="MRP"/>
    <property type="match status" value="1"/>
</dbReference>
<keyword evidence="12" id="KW-1185">Reference proteome</keyword>
<gene>
    <name evidence="11" type="ORF">BCV69DRAFT_283504</name>
</gene>
<evidence type="ECO:0000313" key="11">
    <source>
        <dbReference type="EMBL" id="PWN19976.1"/>
    </source>
</evidence>